<dbReference type="PRINTS" id="PR00320">
    <property type="entry name" value="GPROTEINBRPT"/>
</dbReference>
<dbReference type="SMART" id="SM00320">
    <property type="entry name" value="WD40"/>
    <property type="match status" value="14"/>
</dbReference>
<gene>
    <name evidence="6" type="ORF">CTheo_6498</name>
</gene>
<sequence length="1475" mass="161379">MSSTTPSPDPKGPLVRRLLRKTKNAFKPRSKKSSLSARSSTIRSRSPSPVAQFETTPSRTSVSSLLAPGTNPKTNKNGRGRSWTALEKALRSLEKTSRGFPMLQSAVGTMISSLDTFHAAGENRQDYEELALELEGHITLLATHLAEGGLKVLSDSVLSMIQLINTEAEFINNRRQQETVRKLAESNEDAEDLFRCYRRIGSLFNRLQIDATLSIWSITNEQLANTRLEAMCPAKLASYNSVLSVAINRRTCTENTRLAVLSELNDWSTDPAAAKFYWMNGMAGTGKTTIACTKCENLEKHKLLGASFFCTRTSPECRSVKRIVPTIAYQLARYSRPFQAALCQVLEDDPDIATRKFSLQFEYLLKTPLLEVEEAIPENVVVVIDALDECDDSEEVRMFLTELFRVAKDLPLKFFVTSRPEPEIRDQMLSHSDSARSVLHLHEIERSLVQADIELYLKEELAAISPSAEEIKRLAELSGSLFIYAATAVRYIRSKKKSTNPAQRLQTVLSAQSGSSKRYAEIDGLYIAILEAALDEEGIEDTGVQNVQLVLWTAICVREPVMVETLSALVGITEEEVESVLQSLRSVLYISEDSGLVSTLHASFPDFIFSQERSRRFFCDEKIHGQVIARQCFEIMKSRLRSNICNLESSFLLDEQVEGLDERVRTFIPRPLSYACRYCFDHLVSAAPSGELLLQLETFLSNQLLFWVEVLNLVKSIDLGVIGLQMVRLWFPKISSTPDLLNLASDAQQFVFDFSKDPISRSTPHIYISALPFCNKSSSIFARYRSRMRGLMQVEGTALTKNTNSAFATWATGTSIKCIAVSPDGNMIAFGGPNGKIGIISRTNGSFLALPFRGHTNSIRSIAFSPDGARIATASADETIRVWKVQDGVCVLGPFEGHSGKVLAVAFSPDGTLIASGSSDRTVRLWNAHNGTSVASFQGHSSRVNSVAFSPDGTCIASASDDETIRVWRTRDGTLTTDPFEGHGSYVRSIAFSPDGSRIVSGSSDSIVCVRNVQDGTLALPPFEGHTSSLRSVAFSPDGTLVASGARDHTVLLWNAQNGTLFADPFVGHTSKVKSVAFSPDSSEVISGSHDETIRVWRVQANANAALLPKAQTNHITSVTFSPDGARIISSSRGNTSIWSAQDGMHLNDLLKGHSSKFNSVSVSPNGELIVSGSDDQTLCVWNAQDGTLIAPPFKGHTGPVFSVAFSPDSMRVASGSDDMSIRVWKAQDGTPLVNPFEGHSNSVLSVAFSPDGTQIVSGSADWTICVWNAQDGTLIGNPFKGHTYWIRSVAFSPDGWRVVSGSDDRTICIWNVADGTLVTHPFEGHTGRVRSVAFSPDGLQIISGSDDCTICLWNAEDGTLISPPFQGHTGNVFSVAFSPDGARIVSGSTDGTIRLTSPQSIPNTNLPLRGDWHVDDSGWAINADGHHLFFIPPELRPILPGAHQPLVISPRGTIQICYNDPDVVMGDWSHCFIR</sequence>
<dbReference type="CDD" id="cd21037">
    <property type="entry name" value="MLKL_NTD"/>
    <property type="match status" value="1"/>
</dbReference>
<dbReference type="PROSITE" id="PS50837">
    <property type="entry name" value="NACHT"/>
    <property type="match status" value="1"/>
</dbReference>
<evidence type="ECO:0000313" key="6">
    <source>
        <dbReference type="EMBL" id="KAB5590058.1"/>
    </source>
</evidence>
<dbReference type="SUPFAM" id="SSF52540">
    <property type="entry name" value="P-loop containing nucleoside triphosphate hydrolases"/>
    <property type="match status" value="1"/>
</dbReference>
<feature type="region of interest" description="Disordered" evidence="4">
    <location>
        <begin position="21"/>
        <end position="81"/>
    </location>
</feature>
<feature type="domain" description="NACHT" evidence="5">
    <location>
        <begin position="275"/>
        <end position="420"/>
    </location>
</feature>
<organism evidence="6 7">
    <name type="scientific">Ceratobasidium theobromae</name>
    <dbReference type="NCBI Taxonomy" id="1582974"/>
    <lineage>
        <taxon>Eukaryota</taxon>
        <taxon>Fungi</taxon>
        <taxon>Dikarya</taxon>
        <taxon>Basidiomycota</taxon>
        <taxon>Agaricomycotina</taxon>
        <taxon>Agaricomycetes</taxon>
        <taxon>Cantharellales</taxon>
        <taxon>Ceratobasidiaceae</taxon>
        <taxon>Ceratobasidium</taxon>
    </lineage>
</organism>
<dbReference type="InterPro" id="IPR056884">
    <property type="entry name" value="NPHP3-like_N"/>
</dbReference>
<proteinExistence type="predicted"/>
<dbReference type="Gene3D" id="3.40.50.300">
    <property type="entry name" value="P-loop containing nucleotide triphosphate hydrolases"/>
    <property type="match status" value="1"/>
</dbReference>
<dbReference type="SUPFAM" id="SSF50978">
    <property type="entry name" value="WD40 repeat-like"/>
    <property type="match status" value="2"/>
</dbReference>
<feature type="repeat" description="WD" evidence="3">
    <location>
        <begin position="980"/>
        <end position="1021"/>
    </location>
</feature>
<keyword evidence="1 3" id="KW-0853">WD repeat</keyword>
<dbReference type="InterPro" id="IPR036322">
    <property type="entry name" value="WD40_repeat_dom_sf"/>
</dbReference>
<dbReference type="PROSITE" id="PS50082">
    <property type="entry name" value="WD_REPEATS_2"/>
    <property type="match status" value="12"/>
</dbReference>
<dbReference type="Pfam" id="PF00400">
    <property type="entry name" value="WD40"/>
    <property type="match status" value="13"/>
</dbReference>
<dbReference type="InterPro" id="IPR015943">
    <property type="entry name" value="WD40/YVTN_repeat-like_dom_sf"/>
</dbReference>
<evidence type="ECO:0000256" key="4">
    <source>
        <dbReference type="SAM" id="MobiDB-lite"/>
    </source>
</evidence>
<dbReference type="Gene3D" id="2.130.10.10">
    <property type="entry name" value="YVTN repeat-like/Quinoprotein amine dehydrogenase"/>
    <property type="match status" value="4"/>
</dbReference>
<feature type="repeat" description="WD" evidence="3">
    <location>
        <begin position="895"/>
        <end position="936"/>
    </location>
</feature>
<reference evidence="6 7" key="1">
    <citation type="journal article" date="2019" name="Fungal Biol. Biotechnol.">
        <title>Draft genome sequence of fastidious pathogen Ceratobasidium theobromae, which causes vascular-streak dieback in Theobroma cacao.</title>
        <authorList>
            <person name="Ali S.S."/>
            <person name="Asman A."/>
            <person name="Shao J."/>
            <person name="Firmansyah A.P."/>
            <person name="Susilo A.W."/>
            <person name="Rosmana A."/>
            <person name="McMahon P."/>
            <person name="Junaid M."/>
            <person name="Guest D."/>
            <person name="Kheng T.Y."/>
            <person name="Meinhardt L.W."/>
            <person name="Bailey B.A."/>
        </authorList>
    </citation>
    <scope>NUCLEOTIDE SEQUENCE [LARGE SCALE GENOMIC DNA]</scope>
    <source>
        <strain evidence="6 7">CT2</strain>
    </source>
</reference>
<dbReference type="CDD" id="cd00200">
    <property type="entry name" value="WD40"/>
    <property type="match status" value="2"/>
</dbReference>
<evidence type="ECO:0000259" key="5">
    <source>
        <dbReference type="PROSITE" id="PS50837"/>
    </source>
</evidence>
<dbReference type="PANTHER" id="PTHR19848:SF8">
    <property type="entry name" value="F-BOX AND WD REPEAT DOMAIN CONTAINING 7"/>
    <property type="match status" value="1"/>
</dbReference>
<dbReference type="OrthoDB" id="674604at2759"/>
<dbReference type="PANTHER" id="PTHR19848">
    <property type="entry name" value="WD40 REPEAT PROTEIN"/>
    <property type="match status" value="1"/>
</dbReference>
<dbReference type="EMBL" id="SSOP01000202">
    <property type="protein sequence ID" value="KAB5590058.1"/>
    <property type="molecule type" value="Genomic_DNA"/>
</dbReference>
<keyword evidence="2" id="KW-0677">Repeat</keyword>
<feature type="compositionally biased region" description="Basic residues" evidence="4">
    <location>
        <begin position="21"/>
        <end position="32"/>
    </location>
</feature>
<comment type="caution">
    <text evidence="6">The sequence shown here is derived from an EMBL/GenBank/DDBJ whole genome shotgun (WGS) entry which is preliminary data.</text>
</comment>
<dbReference type="InterPro" id="IPR027417">
    <property type="entry name" value="P-loop_NTPase"/>
</dbReference>
<dbReference type="InterPro" id="IPR059179">
    <property type="entry name" value="MLKL-like_MCAfunc"/>
</dbReference>
<feature type="repeat" description="WD" evidence="3">
    <location>
        <begin position="1366"/>
        <end position="1396"/>
    </location>
</feature>
<name>A0A5N5QF18_9AGAM</name>
<dbReference type="PROSITE" id="PS00678">
    <property type="entry name" value="WD_REPEATS_1"/>
    <property type="match status" value="5"/>
</dbReference>
<evidence type="ECO:0000256" key="2">
    <source>
        <dbReference type="ARBA" id="ARBA00022737"/>
    </source>
</evidence>
<evidence type="ECO:0000256" key="3">
    <source>
        <dbReference type="PROSITE-ProRule" id="PRU00221"/>
    </source>
</evidence>
<dbReference type="InterPro" id="IPR007111">
    <property type="entry name" value="NACHT_NTPase"/>
</dbReference>
<feature type="repeat" description="WD" evidence="3">
    <location>
        <begin position="852"/>
        <end position="888"/>
    </location>
</feature>
<feature type="repeat" description="WD" evidence="3">
    <location>
        <begin position="937"/>
        <end position="978"/>
    </location>
</feature>
<dbReference type="InterPro" id="IPR019775">
    <property type="entry name" value="WD40_repeat_CS"/>
</dbReference>
<accession>A0A5N5QF18</accession>
<feature type="repeat" description="WD" evidence="3">
    <location>
        <begin position="1323"/>
        <end position="1364"/>
    </location>
</feature>
<feature type="repeat" description="WD" evidence="3">
    <location>
        <begin position="1237"/>
        <end position="1278"/>
    </location>
</feature>
<feature type="repeat" description="WD" evidence="3">
    <location>
        <begin position="1280"/>
        <end position="1321"/>
    </location>
</feature>
<dbReference type="PROSITE" id="PS50294">
    <property type="entry name" value="WD_REPEATS_REGION"/>
    <property type="match status" value="12"/>
</dbReference>
<feature type="repeat" description="WD" evidence="3">
    <location>
        <begin position="1023"/>
        <end position="1064"/>
    </location>
</feature>
<feature type="compositionally biased region" description="Low complexity" evidence="4">
    <location>
        <begin position="33"/>
        <end position="49"/>
    </location>
</feature>
<dbReference type="Proteomes" id="UP000383932">
    <property type="component" value="Unassembled WGS sequence"/>
</dbReference>
<dbReference type="Pfam" id="PF24883">
    <property type="entry name" value="NPHP3_N"/>
    <property type="match status" value="1"/>
</dbReference>
<feature type="repeat" description="WD" evidence="3">
    <location>
        <begin position="1151"/>
        <end position="1192"/>
    </location>
</feature>
<evidence type="ECO:0000256" key="1">
    <source>
        <dbReference type="ARBA" id="ARBA00022574"/>
    </source>
</evidence>
<protein>
    <submittedName>
        <fullName evidence="6">Vegetative incompatibility protein HET-E-1</fullName>
    </submittedName>
</protein>
<dbReference type="InterPro" id="IPR020472">
    <property type="entry name" value="WD40_PAC1"/>
</dbReference>
<dbReference type="InterPro" id="IPR001680">
    <property type="entry name" value="WD40_rpt"/>
</dbReference>
<keyword evidence="7" id="KW-1185">Reference proteome</keyword>
<feature type="repeat" description="WD" evidence="3">
    <location>
        <begin position="1066"/>
        <end position="1107"/>
    </location>
</feature>
<feature type="compositionally biased region" description="Polar residues" evidence="4">
    <location>
        <begin position="53"/>
        <end position="64"/>
    </location>
</feature>
<evidence type="ECO:0000313" key="7">
    <source>
        <dbReference type="Proteomes" id="UP000383932"/>
    </source>
</evidence>
<feature type="repeat" description="WD" evidence="3">
    <location>
        <begin position="1194"/>
        <end position="1235"/>
    </location>
</feature>